<dbReference type="Gene3D" id="3.40.50.980">
    <property type="match status" value="3"/>
</dbReference>
<dbReference type="SUPFAM" id="SSF56801">
    <property type="entry name" value="Acetyl-CoA synthetase-like"/>
    <property type="match status" value="1"/>
</dbReference>
<comment type="caution">
    <text evidence="5">The sequence shown here is derived from an EMBL/GenBank/DDBJ whole genome shotgun (WGS) entry which is preliminary data.</text>
</comment>
<dbReference type="AlphaFoldDB" id="A0A366LML1"/>
<gene>
    <name evidence="5" type="ORF">DP939_38880</name>
</gene>
<reference evidence="5 6" key="1">
    <citation type="submission" date="2018-06" db="EMBL/GenBank/DDBJ databases">
        <title>Sphaerisporangium craniellae sp. nov., isolated from a marine sponge in the South China Sea.</title>
        <authorList>
            <person name="Li L."/>
        </authorList>
    </citation>
    <scope>NUCLEOTIDE SEQUENCE [LARGE SCALE GENOMIC DNA]</scope>
    <source>
        <strain evidence="5 6">LHW63015</strain>
    </source>
</reference>
<dbReference type="Proteomes" id="UP000253303">
    <property type="component" value="Unassembled WGS sequence"/>
</dbReference>
<keyword evidence="6" id="KW-1185">Reference proteome</keyword>
<proteinExistence type="inferred from homology"/>
<evidence type="ECO:0000256" key="1">
    <source>
        <dbReference type="ARBA" id="ARBA00006432"/>
    </source>
</evidence>
<feature type="domain" description="AMP-binding enzyme C-terminal" evidence="4">
    <location>
        <begin position="403"/>
        <end position="473"/>
    </location>
</feature>
<name>A0A366LML1_9ACTN</name>
<evidence type="ECO:0000313" key="6">
    <source>
        <dbReference type="Proteomes" id="UP000253303"/>
    </source>
</evidence>
<dbReference type="OrthoDB" id="3501794at2"/>
<protein>
    <submittedName>
        <fullName evidence="5">Long-chain fatty acid--CoA ligase</fullName>
    </submittedName>
</protein>
<dbReference type="InterPro" id="IPR020845">
    <property type="entry name" value="AMP-binding_CS"/>
</dbReference>
<dbReference type="GO" id="GO:0031956">
    <property type="term" value="F:medium-chain fatty acid-CoA ligase activity"/>
    <property type="evidence" value="ECO:0007669"/>
    <property type="project" value="TreeGrafter"/>
</dbReference>
<dbReference type="PANTHER" id="PTHR43201">
    <property type="entry name" value="ACYL-COA SYNTHETASE"/>
    <property type="match status" value="1"/>
</dbReference>
<evidence type="ECO:0000259" key="4">
    <source>
        <dbReference type="Pfam" id="PF13193"/>
    </source>
</evidence>
<feature type="domain" description="AMP-dependent synthetase/ligase" evidence="3">
    <location>
        <begin position="138"/>
        <end position="352"/>
    </location>
</feature>
<dbReference type="InterPro" id="IPR045851">
    <property type="entry name" value="AMP-bd_C_sf"/>
</dbReference>
<keyword evidence="2 5" id="KW-0436">Ligase</keyword>
<dbReference type="PANTHER" id="PTHR43201:SF5">
    <property type="entry name" value="MEDIUM-CHAIN ACYL-COA LIGASE ACSF2, MITOCHONDRIAL"/>
    <property type="match status" value="1"/>
</dbReference>
<evidence type="ECO:0000259" key="3">
    <source>
        <dbReference type="Pfam" id="PF00501"/>
    </source>
</evidence>
<dbReference type="Pfam" id="PF13193">
    <property type="entry name" value="AMP-binding_C"/>
    <property type="match status" value="1"/>
</dbReference>
<dbReference type="EMBL" id="QMEY01000029">
    <property type="protein sequence ID" value="RBQ14743.1"/>
    <property type="molecule type" value="Genomic_DNA"/>
</dbReference>
<organism evidence="5 6">
    <name type="scientific">Spongiactinospora rosea</name>
    <dbReference type="NCBI Taxonomy" id="2248750"/>
    <lineage>
        <taxon>Bacteria</taxon>
        <taxon>Bacillati</taxon>
        <taxon>Actinomycetota</taxon>
        <taxon>Actinomycetes</taxon>
        <taxon>Streptosporangiales</taxon>
        <taxon>Streptosporangiaceae</taxon>
        <taxon>Spongiactinospora</taxon>
    </lineage>
</organism>
<comment type="similarity">
    <text evidence="1">Belongs to the ATP-dependent AMP-binding enzyme family.</text>
</comment>
<dbReference type="InterPro" id="IPR025110">
    <property type="entry name" value="AMP-bd_C"/>
</dbReference>
<sequence length="484" mass="50413">MPGGSPMSAISNLTIPALLHARAQADPEREALIVHGGGTGAFGARPGSLTFAEWARGATAVARGLAARGVGRGDRVGLVFGNGDWIDYAVAFCGVTAAGAVAVPLSDRLAESEIDAALAHCGAATVLRPGDLLLGDGPDPEPARPGDVAQILLTSGTTGRPKGVAATHANLAFGHGGPRRPFAHSAHLAHAFPIGTNAGQTMLVTALSAHPATVTLPRFTPGRFAALIEDYHAGTVFLVPAMAVELLAAGVQDRHDLSCVRLLGSAAAPLPAPVAERLCTAFPRAAIVNYYTSTESYPAQTIMMYDPDRPGSVGQAVGGGTVKIATASGEPVPAGTTGEVWLRSPAAPRAYWADERGSREVFRDGWVRMGDLGRLDEDGYLYLVDRESDVIKSGAFKVSTLHVEETAHECPGVREAAAFGVPHPTLGMSVALALVGSVTPQELRLFLADRLAPHERPARVVLMDALPRNHAGKVDKRLLREGAR</sequence>
<evidence type="ECO:0000313" key="5">
    <source>
        <dbReference type="EMBL" id="RBQ14743.1"/>
    </source>
</evidence>
<evidence type="ECO:0000256" key="2">
    <source>
        <dbReference type="ARBA" id="ARBA00022598"/>
    </source>
</evidence>
<dbReference type="GO" id="GO:0006631">
    <property type="term" value="P:fatty acid metabolic process"/>
    <property type="evidence" value="ECO:0007669"/>
    <property type="project" value="TreeGrafter"/>
</dbReference>
<dbReference type="Gene3D" id="2.30.38.10">
    <property type="entry name" value="Luciferase, Domain 3"/>
    <property type="match status" value="1"/>
</dbReference>
<dbReference type="InterPro" id="IPR000873">
    <property type="entry name" value="AMP-dep_synth/lig_dom"/>
</dbReference>
<feature type="domain" description="AMP-dependent synthetase/ligase" evidence="3">
    <location>
        <begin position="21"/>
        <end position="127"/>
    </location>
</feature>
<dbReference type="Pfam" id="PF00501">
    <property type="entry name" value="AMP-binding"/>
    <property type="match status" value="2"/>
</dbReference>
<accession>A0A366LML1</accession>
<dbReference type="PROSITE" id="PS00455">
    <property type="entry name" value="AMP_BINDING"/>
    <property type="match status" value="1"/>
</dbReference>
<dbReference type="Gene3D" id="3.30.300.30">
    <property type="match status" value="1"/>
</dbReference>